<protein>
    <recommendedName>
        <fullName evidence="4">DUF4410 domain-containing protein</fullName>
    </recommendedName>
</protein>
<feature type="compositionally biased region" description="Polar residues" evidence="1">
    <location>
        <begin position="156"/>
        <end position="174"/>
    </location>
</feature>
<evidence type="ECO:0000256" key="1">
    <source>
        <dbReference type="SAM" id="MobiDB-lite"/>
    </source>
</evidence>
<name>A0A1G2F6N5_9BACT</name>
<organism evidence="2 3">
    <name type="scientific">Candidatus Portnoybacteria bacterium RBG_13_40_8</name>
    <dbReference type="NCBI Taxonomy" id="1801990"/>
    <lineage>
        <taxon>Bacteria</taxon>
        <taxon>Candidatus Portnoyibacteriota</taxon>
    </lineage>
</organism>
<dbReference type="PROSITE" id="PS51257">
    <property type="entry name" value="PROKAR_LIPOPROTEIN"/>
    <property type="match status" value="1"/>
</dbReference>
<dbReference type="Proteomes" id="UP000177810">
    <property type="component" value="Unassembled WGS sequence"/>
</dbReference>
<comment type="caution">
    <text evidence="2">The sequence shown here is derived from an EMBL/GenBank/DDBJ whole genome shotgun (WGS) entry which is preliminary data.</text>
</comment>
<gene>
    <name evidence="2" type="ORF">A2V69_03820</name>
</gene>
<evidence type="ECO:0000313" key="3">
    <source>
        <dbReference type="Proteomes" id="UP000177810"/>
    </source>
</evidence>
<dbReference type="AlphaFoldDB" id="A0A1G2F6N5"/>
<feature type="region of interest" description="Disordered" evidence="1">
    <location>
        <begin position="151"/>
        <end position="174"/>
    </location>
</feature>
<reference evidence="2 3" key="1">
    <citation type="journal article" date="2016" name="Nat. Commun.">
        <title>Thousands of microbial genomes shed light on interconnected biogeochemical processes in an aquifer system.</title>
        <authorList>
            <person name="Anantharaman K."/>
            <person name="Brown C.T."/>
            <person name="Hug L.A."/>
            <person name="Sharon I."/>
            <person name="Castelle C.J."/>
            <person name="Probst A.J."/>
            <person name="Thomas B.C."/>
            <person name="Singh A."/>
            <person name="Wilkins M.J."/>
            <person name="Karaoz U."/>
            <person name="Brodie E.L."/>
            <person name="Williams K.H."/>
            <person name="Hubbard S.S."/>
            <person name="Banfield J.F."/>
        </authorList>
    </citation>
    <scope>NUCLEOTIDE SEQUENCE [LARGE SCALE GENOMIC DNA]</scope>
</reference>
<proteinExistence type="predicted"/>
<evidence type="ECO:0008006" key="4">
    <source>
        <dbReference type="Google" id="ProtNLM"/>
    </source>
</evidence>
<dbReference type="STRING" id="1801990.A2V69_03820"/>
<sequence length="194" mass="21405">MTPKTINHNKIFLFILIYLCIFFTMSCAKLTAVKSVEDASFRKDAPLEKIYTKIIIQRFEVDQDLERDFPDATVICESTAMNELLKNNVAPKIEKARLSTSREAAALIVKTRITTLKLASSSARGLSGAFMGNSEMAASVRLVDAGTRKTLREKNFSTNKSSATASSGGNSDSSMPYDLGKMIAEYIAETVRRN</sequence>
<accession>A0A1G2F6N5</accession>
<dbReference type="EMBL" id="MHMT01000002">
    <property type="protein sequence ID" value="OGZ33248.1"/>
    <property type="molecule type" value="Genomic_DNA"/>
</dbReference>
<evidence type="ECO:0000313" key="2">
    <source>
        <dbReference type="EMBL" id="OGZ33248.1"/>
    </source>
</evidence>